<accession>A0A3L8DP30</accession>
<dbReference type="GO" id="GO:0000793">
    <property type="term" value="C:condensed chromosome"/>
    <property type="evidence" value="ECO:0007669"/>
    <property type="project" value="TreeGrafter"/>
</dbReference>
<evidence type="ECO:0000313" key="4">
    <source>
        <dbReference type="EMBL" id="RLU22157.1"/>
    </source>
</evidence>
<keyword evidence="2" id="KW-0677">Repeat</keyword>
<dbReference type="GO" id="GO:0031297">
    <property type="term" value="P:replication fork processing"/>
    <property type="evidence" value="ECO:0007669"/>
    <property type="project" value="TreeGrafter"/>
</dbReference>
<dbReference type="Gene3D" id="3.80.10.10">
    <property type="entry name" value="Ribonuclease Inhibitor"/>
    <property type="match status" value="1"/>
</dbReference>
<name>A0A3L8DP30_OOCBI</name>
<comment type="caution">
    <text evidence="4">The sequence shown here is derived from an EMBL/GenBank/DDBJ whole genome shotgun (WGS) entry which is preliminary data.</text>
</comment>
<dbReference type="GO" id="GO:0000729">
    <property type="term" value="P:DNA double-strand break processing"/>
    <property type="evidence" value="ECO:0007669"/>
    <property type="project" value="TreeGrafter"/>
</dbReference>
<reference evidence="4 5" key="1">
    <citation type="journal article" date="2018" name="Genome Res.">
        <title>The genomic architecture and molecular evolution of ant odorant receptors.</title>
        <authorList>
            <person name="McKenzie S.K."/>
            <person name="Kronauer D.J.C."/>
        </authorList>
    </citation>
    <scope>NUCLEOTIDE SEQUENCE [LARGE SCALE GENOMIC DNA]</scope>
    <source>
        <strain evidence="4">Clonal line C1</strain>
    </source>
</reference>
<dbReference type="Gene3D" id="1.10.10.1450">
    <property type="match status" value="1"/>
</dbReference>
<dbReference type="PROSITE" id="PS51450">
    <property type="entry name" value="LRR"/>
    <property type="match status" value="1"/>
</dbReference>
<feature type="domain" description="Mos1 transposase HTH" evidence="3">
    <location>
        <begin position="180"/>
        <end position="212"/>
    </location>
</feature>
<dbReference type="Pfam" id="PF17906">
    <property type="entry name" value="HTH_48"/>
    <property type="match status" value="1"/>
</dbReference>
<dbReference type="EMBL" id="QOIP01000006">
    <property type="protein sequence ID" value="RLU22157.1"/>
    <property type="molecule type" value="Genomic_DNA"/>
</dbReference>
<evidence type="ECO:0000256" key="1">
    <source>
        <dbReference type="ARBA" id="ARBA00022614"/>
    </source>
</evidence>
<dbReference type="AlphaFoldDB" id="A0A3L8DP30"/>
<dbReference type="GO" id="GO:0035861">
    <property type="term" value="C:site of double-strand break"/>
    <property type="evidence" value="ECO:0007669"/>
    <property type="project" value="TreeGrafter"/>
</dbReference>
<gene>
    <name evidence="4" type="ORF">DMN91_006537</name>
</gene>
<dbReference type="GO" id="GO:0005634">
    <property type="term" value="C:nucleus"/>
    <property type="evidence" value="ECO:0007669"/>
    <property type="project" value="TreeGrafter"/>
</dbReference>
<dbReference type="GO" id="GO:0003697">
    <property type="term" value="F:single-stranded DNA binding"/>
    <property type="evidence" value="ECO:0007669"/>
    <property type="project" value="TreeGrafter"/>
</dbReference>
<dbReference type="Pfam" id="PF13855">
    <property type="entry name" value="LRR_8"/>
    <property type="match status" value="1"/>
</dbReference>
<evidence type="ECO:0000313" key="5">
    <source>
        <dbReference type="Proteomes" id="UP000279307"/>
    </source>
</evidence>
<dbReference type="Proteomes" id="UP000279307">
    <property type="component" value="Chromosome 6"/>
</dbReference>
<dbReference type="SUPFAM" id="SSF52058">
    <property type="entry name" value="L domain-like"/>
    <property type="match status" value="1"/>
</dbReference>
<protein>
    <recommendedName>
        <fullName evidence="3">Mos1 transposase HTH domain-containing protein</fullName>
    </recommendedName>
</protein>
<dbReference type="InterPro" id="IPR041426">
    <property type="entry name" value="Mos1_HTH"/>
</dbReference>
<dbReference type="Gene3D" id="3.30.420.10">
    <property type="entry name" value="Ribonuclease H-like superfamily/Ribonuclease H"/>
    <property type="match status" value="1"/>
</dbReference>
<dbReference type="GO" id="GO:0015074">
    <property type="term" value="P:DNA integration"/>
    <property type="evidence" value="ECO:0007669"/>
    <property type="project" value="TreeGrafter"/>
</dbReference>
<dbReference type="OrthoDB" id="428734at2759"/>
<evidence type="ECO:0000256" key="2">
    <source>
        <dbReference type="ARBA" id="ARBA00022737"/>
    </source>
</evidence>
<dbReference type="InterPro" id="IPR052709">
    <property type="entry name" value="Transposase-MT_Hybrid"/>
</dbReference>
<dbReference type="InterPro" id="IPR032675">
    <property type="entry name" value="LRR_dom_sf"/>
</dbReference>
<dbReference type="InterPro" id="IPR001611">
    <property type="entry name" value="Leu-rich_rpt"/>
</dbReference>
<sequence length="425" mass="48211">MGLLLVCRQYGIGYRNMSRNHKDKYENSNPRRIYTLMGSEDLQSGKKSHWSELEITGSIRNLSPNLWQMIHLTALYLNDNSLQRVPAEIGRLVNLRILDLSSNKLRSLPAELGDLIYLRELLLNQNYLRVLPYELGKLFQLQVLGLQGNPLSKEVMALYGNGEPAGTNKLLSFMLDHLQVSETARNINAVFGEGSTTKATVGNWFKNFRDGDFSLANEPRGRPKTKVDNDHLRAVVESDPSQNLSPTDYHFFRNLDNLLVGKFFNSQQAVETAFRDFIDSRTPGFYSRGIDQLPLKWQKQAPVIRVLCKKLALQSKCVRDGFWNIATALSIFDADIILRRVGYSIMEWLKIARGDTKSHRHIPSAIKRVYREAAGRLLRVVFRAALRKRAGSGNSVTNTPTTPLELPITIFHRYGADEAKGNTFS</sequence>
<dbReference type="GO" id="GO:0042800">
    <property type="term" value="F:histone H3K4 methyltransferase activity"/>
    <property type="evidence" value="ECO:0007669"/>
    <property type="project" value="TreeGrafter"/>
</dbReference>
<keyword evidence="1" id="KW-0433">Leucine-rich repeat</keyword>
<dbReference type="InterPro" id="IPR003591">
    <property type="entry name" value="Leu-rich_rpt_typical-subtyp"/>
</dbReference>
<dbReference type="InterPro" id="IPR036397">
    <property type="entry name" value="RNaseH_sf"/>
</dbReference>
<evidence type="ECO:0000259" key="3">
    <source>
        <dbReference type="Pfam" id="PF17906"/>
    </source>
</evidence>
<dbReference type="GO" id="GO:0003690">
    <property type="term" value="F:double-stranded DNA binding"/>
    <property type="evidence" value="ECO:0007669"/>
    <property type="project" value="TreeGrafter"/>
</dbReference>
<dbReference type="SMART" id="SM00369">
    <property type="entry name" value="LRR_TYP"/>
    <property type="match status" value="3"/>
</dbReference>
<organism evidence="4 5">
    <name type="scientific">Ooceraea biroi</name>
    <name type="common">Clonal raider ant</name>
    <name type="synonym">Cerapachys biroi</name>
    <dbReference type="NCBI Taxonomy" id="2015173"/>
    <lineage>
        <taxon>Eukaryota</taxon>
        <taxon>Metazoa</taxon>
        <taxon>Ecdysozoa</taxon>
        <taxon>Arthropoda</taxon>
        <taxon>Hexapoda</taxon>
        <taxon>Insecta</taxon>
        <taxon>Pterygota</taxon>
        <taxon>Neoptera</taxon>
        <taxon>Endopterygota</taxon>
        <taxon>Hymenoptera</taxon>
        <taxon>Apocrita</taxon>
        <taxon>Aculeata</taxon>
        <taxon>Formicoidea</taxon>
        <taxon>Formicidae</taxon>
        <taxon>Dorylinae</taxon>
        <taxon>Ooceraea</taxon>
    </lineage>
</organism>
<dbReference type="PANTHER" id="PTHR46060">
    <property type="entry name" value="MARINER MOS1 TRANSPOSASE-LIKE PROTEIN"/>
    <property type="match status" value="1"/>
</dbReference>
<proteinExistence type="predicted"/>
<dbReference type="GO" id="GO:0000014">
    <property type="term" value="F:single-stranded DNA endodeoxyribonuclease activity"/>
    <property type="evidence" value="ECO:0007669"/>
    <property type="project" value="TreeGrafter"/>
</dbReference>
<dbReference type="GO" id="GO:0044774">
    <property type="term" value="P:mitotic DNA integrity checkpoint signaling"/>
    <property type="evidence" value="ECO:0007669"/>
    <property type="project" value="TreeGrafter"/>
</dbReference>
<dbReference type="GO" id="GO:0046975">
    <property type="term" value="F:histone H3K36 methyltransferase activity"/>
    <property type="evidence" value="ECO:0007669"/>
    <property type="project" value="TreeGrafter"/>
</dbReference>
<dbReference type="FunFam" id="3.80.10.10:FF:000343">
    <property type="entry name" value="CCR4-NOT transcription complex subunit"/>
    <property type="match status" value="1"/>
</dbReference>
<dbReference type="GO" id="GO:0044547">
    <property type="term" value="F:DNA topoisomerase binding"/>
    <property type="evidence" value="ECO:0007669"/>
    <property type="project" value="TreeGrafter"/>
</dbReference>
<dbReference type="PANTHER" id="PTHR46060:SF2">
    <property type="entry name" value="HISTONE-LYSINE N-METHYLTRANSFERASE SETMAR"/>
    <property type="match status" value="1"/>
</dbReference>
<dbReference type="GO" id="GO:0006303">
    <property type="term" value="P:double-strand break repair via nonhomologous end joining"/>
    <property type="evidence" value="ECO:0007669"/>
    <property type="project" value="TreeGrafter"/>
</dbReference>